<dbReference type="Proteomes" id="UP000827092">
    <property type="component" value="Unassembled WGS sequence"/>
</dbReference>
<name>A0AAV6VPF9_9ARAC</name>
<comment type="caution">
    <text evidence="1">The sequence shown here is derived from an EMBL/GenBank/DDBJ whole genome shotgun (WGS) entry which is preliminary data.</text>
</comment>
<proteinExistence type="predicted"/>
<sequence>MSNLQYTFPLHSYSFVTVRPTEDNFGGYLWPEKMMNTIFQPERRNALLPARSNGISYSSQQWKIPYQHTSHKETTKKTKGFCLVTSNRVTIQQPP</sequence>
<dbReference type="EMBL" id="JAFNEN010000055">
    <property type="protein sequence ID" value="KAG8197411.1"/>
    <property type="molecule type" value="Genomic_DNA"/>
</dbReference>
<reference evidence="1 2" key="1">
    <citation type="journal article" date="2022" name="Nat. Ecol. Evol.">
        <title>A masculinizing supergene underlies an exaggerated male reproductive morph in a spider.</title>
        <authorList>
            <person name="Hendrickx F."/>
            <person name="De Corte Z."/>
            <person name="Sonet G."/>
            <person name="Van Belleghem S.M."/>
            <person name="Kostlbacher S."/>
            <person name="Vangestel C."/>
        </authorList>
    </citation>
    <scope>NUCLEOTIDE SEQUENCE [LARGE SCALE GENOMIC DNA]</scope>
    <source>
        <strain evidence="1">W744_W776</strain>
    </source>
</reference>
<dbReference type="AlphaFoldDB" id="A0AAV6VPF9"/>
<gene>
    <name evidence="1" type="ORF">JTE90_014897</name>
</gene>
<protein>
    <submittedName>
        <fullName evidence="1">Uncharacterized protein</fullName>
    </submittedName>
</protein>
<evidence type="ECO:0000313" key="1">
    <source>
        <dbReference type="EMBL" id="KAG8197411.1"/>
    </source>
</evidence>
<keyword evidence="2" id="KW-1185">Reference proteome</keyword>
<organism evidence="1 2">
    <name type="scientific">Oedothorax gibbosus</name>
    <dbReference type="NCBI Taxonomy" id="931172"/>
    <lineage>
        <taxon>Eukaryota</taxon>
        <taxon>Metazoa</taxon>
        <taxon>Ecdysozoa</taxon>
        <taxon>Arthropoda</taxon>
        <taxon>Chelicerata</taxon>
        <taxon>Arachnida</taxon>
        <taxon>Araneae</taxon>
        <taxon>Araneomorphae</taxon>
        <taxon>Entelegynae</taxon>
        <taxon>Araneoidea</taxon>
        <taxon>Linyphiidae</taxon>
        <taxon>Erigoninae</taxon>
        <taxon>Oedothorax</taxon>
    </lineage>
</organism>
<evidence type="ECO:0000313" key="2">
    <source>
        <dbReference type="Proteomes" id="UP000827092"/>
    </source>
</evidence>
<accession>A0AAV6VPF9</accession>